<reference evidence="5 6" key="1">
    <citation type="submission" date="2023-05" db="EMBL/GenBank/DDBJ databases">
        <title>B98-5 Cell Line De Novo Hybrid Assembly: An Optical Mapping Approach.</title>
        <authorList>
            <person name="Kananen K."/>
            <person name="Auerbach J.A."/>
            <person name="Kautto E."/>
            <person name="Blachly J.S."/>
        </authorList>
    </citation>
    <scope>NUCLEOTIDE SEQUENCE [LARGE SCALE GENOMIC DNA]</scope>
    <source>
        <strain evidence="5">B95-8</strain>
        <tissue evidence="5">Cell line</tissue>
    </source>
</reference>
<evidence type="ECO:0000256" key="3">
    <source>
        <dbReference type="ARBA" id="ARBA00035298"/>
    </source>
</evidence>
<proteinExistence type="predicted"/>
<keyword evidence="1" id="KW-0689">Ribosomal protein</keyword>
<keyword evidence="2" id="KW-0687">Ribonucleoprotein</keyword>
<dbReference type="Gene3D" id="4.10.1060.50">
    <property type="match status" value="1"/>
</dbReference>
<dbReference type="InterPro" id="IPR001975">
    <property type="entry name" value="Ribosomal_eL40_dom"/>
</dbReference>
<organism evidence="5 6">
    <name type="scientific">Saguinus oedipus</name>
    <name type="common">Cotton-top tamarin</name>
    <name type="synonym">Oedipomidas oedipus</name>
    <dbReference type="NCBI Taxonomy" id="9490"/>
    <lineage>
        <taxon>Eukaryota</taxon>
        <taxon>Metazoa</taxon>
        <taxon>Chordata</taxon>
        <taxon>Craniata</taxon>
        <taxon>Vertebrata</taxon>
        <taxon>Euteleostomi</taxon>
        <taxon>Mammalia</taxon>
        <taxon>Eutheria</taxon>
        <taxon>Euarchontoglires</taxon>
        <taxon>Primates</taxon>
        <taxon>Haplorrhini</taxon>
        <taxon>Platyrrhini</taxon>
        <taxon>Cebidae</taxon>
        <taxon>Callitrichinae</taxon>
        <taxon>Saguinus</taxon>
    </lineage>
</organism>
<evidence type="ECO:0000259" key="4">
    <source>
        <dbReference type="Pfam" id="PF01020"/>
    </source>
</evidence>
<accession>A0ABQ9V009</accession>
<dbReference type="InterPro" id="IPR038587">
    <property type="entry name" value="Ribosomal_eL40_sf"/>
</dbReference>
<gene>
    <name evidence="5" type="ORF">P7K49_020361</name>
</gene>
<dbReference type="Pfam" id="PF01020">
    <property type="entry name" value="Ribosomal_L40e"/>
    <property type="match status" value="1"/>
</dbReference>
<dbReference type="Proteomes" id="UP001266305">
    <property type="component" value="Unassembled WGS sequence"/>
</dbReference>
<comment type="caution">
    <text evidence="5">The sequence shown here is derived from an EMBL/GenBank/DDBJ whole genome shotgun (WGS) entry which is preliminary data.</text>
</comment>
<protein>
    <recommendedName>
        <fullName evidence="3">Ubiquitin-ribosomal protein eL40 fusion protein</fullName>
    </recommendedName>
</protein>
<evidence type="ECO:0000256" key="2">
    <source>
        <dbReference type="ARBA" id="ARBA00023274"/>
    </source>
</evidence>
<keyword evidence="6" id="KW-1185">Reference proteome</keyword>
<evidence type="ECO:0000313" key="5">
    <source>
        <dbReference type="EMBL" id="KAK2102694.1"/>
    </source>
</evidence>
<dbReference type="EMBL" id="JASSZA010000009">
    <property type="protein sequence ID" value="KAK2102694.1"/>
    <property type="molecule type" value="Genomic_DNA"/>
</dbReference>
<feature type="domain" description="Large ribosomal subunit protein eL40" evidence="4">
    <location>
        <begin position="25"/>
        <end position="44"/>
    </location>
</feature>
<name>A0ABQ9V009_SAGOE</name>
<evidence type="ECO:0000313" key="6">
    <source>
        <dbReference type="Proteomes" id="UP001266305"/>
    </source>
</evidence>
<sequence length="69" mass="7393">MATVSQTRKKESALRLVLHLRGGIIEPSLHRLALKYNCDKMTCADAVLTCIPVLSTAARSVAVPTTCAP</sequence>
<evidence type="ECO:0000256" key="1">
    <source>
        <dbReference type="ARBA" id="ARBA00022980"/>
    </source>
</evidence>